<gene>
    <name evidence="1" type="ORF">BT96DRAFT_427240</name>
</gene>
<keyword evidence="2" id="KW-1185">Reference proteome</keyword>
<accession>A0A6A4I1Y6</accession>
<dbReference type="SUPFAM" id="SSF52047">
    <property type="entry name" value="RNI-like"/>
    <property type="match status" value="1"/>
</dbReference>
<organism evidence="1 2">
    <name type="scientific">Gymnopus androsaceus JB14</name>
    <dbReference type="NCBI Taxonomy" id="1447944"/>
    <lineage>
        <taxon>Eukaryota</taxon>
        <taxon>Fungi</taxon>
        <taxon>Dikarya</taxon>
        <taxon>Basidiomycota</taxon>
        <taxon>Agaricomycotina</taxon>
        <taxon>Agaricomycetes</taxon>
        <taxon>Agaricomycetidae</taxon>
        <taxon>Agaricales</taxon>
        <taxon>Marasmiineae</taxon>
        <taxon>Omphalotaceae</taxon>
        <taxon>Gymnopus</taxon>
    </lineage>
</organism>
<dbReference type="Proteomes" id="UP000799118">
    <property type="component" value="Unassembled WGS sequence"/>
</dbReference>
<protein>
    <recommendedName>
        <fullName evidence="3">F-box domain-containing protein</fullName>
    </recommendedName>
</protein>
<evidence type="ECO:0000313" key="2">
    <source>
        <dbReference type="Proteomes" id="UP000799118"/>
    </source>
</evidence>
<evidence type="ECO:0000313" key="1">
    <source>
        <dbReference type="EMBL" id="KAE9404401.1"/>
    </source>
</evidence>
<name>A0A6A4I1Y6_9AGAR</name>
<proteinExistence type="predicted"/>
<reference evidence="1" key="1">
    <citation type="journal article" date="2019" name="Environ. Microbiol.">
        <title>Fungal ecological strategies reflected in gene transcription - a case study of two litter decomposers.</title>
        <authorList>
            <person name="Barbi F."/>
            <person name="Kohler A."/>
            <person name="Barry K."/>
            <person name="Baskaran P."/>
            <person name="Daum C."/>
            <person name="Fauchery L."/>
            <person name="Ihrmark K."/>
            <person name="Kuo A."/>
            <person name="LaButti K."/>
            <person name="Lipzen A."/>
            <person name="Morin E."/>
            <person name="Grigoriev I.V."/>
            <person name="Henrissat B."/>
            <person name="Lindahl B."/>
            <person name="Martin F."/>
        </authorList>
    </citation>
    <scope>NUCLEOTIDE SEQUENCE</scope>
    <source>
        <strain evidence="1">JB14</strain>
    </source>
</reference>
<sequence length="212" mass="23619">MDDLLSMFTFPSLSVLNLHPENENLFWSVKAFDAFISRSSCVLTTLSIRGVTISDLELVAALHLLASLVNFSFDGAQLVMGRNPITSLFLSRLTLPESPSDPGPSTQSILLPKLRSLVIKLNSPSFDSEGFVKMVSSRWLPDPLFAVDSLRSVVLRSYGVDVDDNVYEPLYELDKVGMKWGAEMNEEAKVRPLCNLHRLGMRVVITDNRSEL</sequence>
<dbReference type="EMBL" id="ML769417">
    <property type="protein sequence ID" value="KAE9404401.1"/>
    <property type="molecule type" value="Genomic_DNA"/>
</dbReference>
<dbReference type="AlphaFoldDB" id="A0A6A4I1Y6"/>
<evidence type="ECO:0008006" key="3">
    <source>
        <dbReference type="Google" id="ProtNLM"/>
    </source>
</evidence>